<reference evidence="1 2" key="1">
    <citation type="journal article" date="2018" name="Sci. Rep.">
        <title>Genomic signatures of local adaptation to the degree of environmental predictability in rotifers.</title>
        <authorList>
            <person name="Franch-Gras L."/>
            <person name="Hahn C."/>
            <person name="Garcia-Roger E.M."/>
            <person name="Carmona M.J."/>
            <person name="Serra M."/>
            <person name="Gomez A."/>
        </authorList>
    </citation>
    <scope>NUCLEOTIDE SEQUENCE [LARGE SCALE GENOMIC DNA]</scope>
    <source>
        <strain evidence="1">HYR1</strain>
    </source>
</reference>
<protein>
    <submittedName>
        <fullName evidence="1">Uncharacterized protein</fullName>
    </submittedName>
</protein>
<sequence length="71" mass="8335">MSQTQDFLQAPFTSRSINKKKYIKRSLTTIIQLNNMLGHLKKDHAMELGYQHKILNLELFNLNLNSNIIYV</sequence>
<dbReference type="EMBL" id="REGN01004939">
    <property type="protein sequence ID" value="RNA15476.1"/>
    <property type="molecule type" value="Genomic_DNA"/>
</dbReference>
<dbReference type="AlphaFoldDB" id="A0A3M7QVV5"/>
<evidence type="ECO:0000313" key="1">
    <source>
        <dbReference type="EMBL" id="RNA15476.1"/>
    </source>
</evidence>
<organism evidence="1 2">
    <name type="scientific">Brachionus plicatilis</name>
    <name type="common">Marine rotifer</name>
    <name type="synonym">Brachionus muelleri</name>
    <dbReference type="NCBI Taxonomy" id="10195"/>
    <lineage>
        <taxon>Eukaryota</taxon>
        <taxon>Metazoa</taxon>
        <taxon>Spiralia</taxon>
        <taxon>Gnathifera</taxon>
        <taxon>Rotifera</taxon>
        <taxon>Eurotatoria</taxon>
        <taxon>Monogononta</taxon>
        <taxon>Pseudotrocha</taxon>
        <taxon>Ploima</taxon>
        <taxon>Brachionidae</taxon>
        <taxon>Brachionus</taxon>
    </lineage>
</organism>
<accession>A0A3M7QVV5</accession>
<comment type="caution">
    <text evidence="1">The sequence shown here is derived from an EMBL/GenBank/DDBJ whole genome shotgun (WGS) entry which is preliminary data.</text>
</comment>
<evidence type="ECO:0000313" key="2">
    <source>
        <dbReference type="Proteomes" id="UP000276133"/>
    </source>
</evidence>
<proteinExistence type="predicted"/>
<name>A0A3M7QVV5_BRAPC</name>
<keyword evidence="2" id="KW-1185">Reference proteome</keyword>
<gene>
    <name evidence="1" type="ORF">BpHYR1_024405</name>
</gene>
<dbReference type="Proteomes" id="UP000276133">
    <property type="component" value="Unassembled WGS sequence"/>
</dbReference>